<organism evidence="2 3">
    <name type="scientific">Sporomusa malonica</name>
    <dbReference type="NCBI Taxonomy" id="112901"/>
    <lineage>
        <taxon>Bacteria</taxon>
        <taxon>Bacillati</taxon>
        <taxon>Bacillota</taxon>
        <taxon>Negativicutes</taxon>
        <taxon>Selenomonadales</taxon>
        <taxon>Sporomusaceae</taxon>
        <taxon>Sporomusa</taxon>
    </lineage>
</organism>
<evidence type="ECO:0000259" key="1">
    <source>
        <dbReference type="PROSITE" id="PS51746"/>
    </source>
</evidence>
<proteinExistence type="predicted"/>
<sequence>MLAFAQSDIGMVRKTNEDSYVFSPPHLFVVADGMGGHVAGEIASNLGATTIQEYLKMFRQQSDWEHILKEAIIKANTIIYQMSQAKSECLGMGTTVTAVYADRSEIYWGHVGDSRLYLLRENMLQQITNDHSLVWELVQTGSITAAEALVHPHRNILTRAVGTSETISVDSGRFLGQPGDRLLLCTDGLTNMVSEEDIFSICSKPGNLQGIVNKLVEQANQAGGYDNITAILAEYKDYP</sequence>
<dbReference type="GO" id="GO:0004722">
    <property type="term" value="F:protein serine/threonine phosphatase activity"/>
    <property type="evidence" value="ECO:0007669"/>
    <property type="project" value="InterPro"/>
</dbReference>
<dbReference type="Pfam" id="PF13672">
    <property type="entry name" value="PP2C_2"/>
    <property type="match status" value="1"/>
</dbReference>
<dbReference type="AlphaFoldDB" id="A0A1W2A690"/>
<dbReference type="SMART" id="SM00332">
    <property type="entry name" value="PP2Cc"/>
    <property type="match status" value="1"/>
</dbReference>
<feature type="domain" description="PPM-type phosphatase" evidence="1">
    <location>
        <begin position="1"/>
        <end position="235"/>
    </location>
</feature>
<dbReference type="RefSeq" id="WP_084575004.1">
    <property type="nucleotide sequence ID" value="NZ_CP155572.1"/>
</dbReference>
<dbReference type="Proteomes" id="UP000192738">
    <property type="component" value="Unassembled WGS sequence"/>
</dbReference>
<dbReference type="SUPFAM" id="SSF81606">
    <property type="entry name" value="PP2C-like"/>
    <property type="match status" value="1"/>
</dbReference>
<accession>A0A1W2A690</accession>
<dbReference type="Gene3D" id="3.60.40.10">
    <property type="entry name" value="PPM-type phosphatase domain"/>
    <property type="match status" value="1"/>
</dbReference>
<reference evidence="2 3" key="1">
    <citation type="submission" date="2017-04" db="EMBL/GenBank/DDBJ databases">
        <authorList>
            <person name="Afonso C.L."/>
            <person name="Miller P.J."/>
            <person name="Scott M.A."/>
            <person name="Spackman E."/>
            <person name="Goraichik I."/>
            <person name="Dimitrov K.M."/>
            <person name="Suarez D.L."/>
            <person name="Swayne D.E."/>
        </authorList>
    </citation>
    <scope>NUCLEOTIDE SEQUENCE [LARGE SCALE GENOMIC DNA]</scope>
    <source>
        <strain evidence="2 3">DSM 5090</strain>
    </source>
</reference>
<keyword evidence="3" id="KW-1185">Reference proteome</keyword>
<dbReference type="CDD" id="cd00143">
    <property type="entry name" value="PP2Cc"/>
    <property type="match status" value="1"/>
</dbReference>
<dbReference type="InterPro" id="IPR015655">
    <property type="entry name" value="PP2C"/>
</dbReference>
<dbReference type="InterPro" id="IPR036457">
    <property type="entry name" value="PPM-type-like_dom_sf"/>
</dbReference>
<gene>
    <name evidence="2" type="ORF">SAMN04488500_10565</name>
</gene>
<protein>
    <submittedName>
        <fullName evidence="2">Serine/threonine protein phosphatase PrpC</fullName>
    </submittedName>
</protein>
<dbReference type="NCBIfam" id="NF033484">
    <property type="entry name" value="Stp1_PP2C_phos"/>
    <property type="match status" value="1"/>
</dbReference>
<dbReference type="SMART" id="SM00331">
    <property type="entry name" value="PP2C_SIG"/>
    <property type="match status" value="1"/>
</dbReference>
<dbReference type="STRING" id="112901.SAMN04488500_10565"/>
<dbReference type="PANTHER" id="PTHR47992">
    <property type="entry name" value="PROTEIN PHOSPHATASE"/>
    <property type="match status" value="1"/>
</dbReference>
<name>A0A1W2A690_9FIRM</name>
<dbReference type="PROSITE" id="PS51746">
    <property type="entry name" value="PPM_2"/>
    <property type="match status" value="1"/>
</dbReference>
<dbReference type="InterPro" id="IPR001932">
    <property type="entry name" value="PPM-type_phosphatase-like_dom"/>
</dbReference>
<evidence type="ECO:0000313" key="2">
    <source>
        <dbReference type="EMBL" id="SMC55972.1"/>
    </source>
</evidence>
<dbReference type="EMBL" id="FWXI01000005">
    <property type="protein sequence ID" value="SMC55972.1"/>
    <property type="molecule type" value="Genomic_DNA"/>
</dbReference>
<dbReference type="OrthoDB" id="9801841at2"/>
<evidence type="ECO:0000313" key="3">
    <source>
        <dbReference type="Proteomes" id="UP000192738"/>
    </source>
</evidence>